<dbReference type="OrthoDB" id="10249694at2759"/>
<evidence type="ECO:0000256" key="2">
    <source>
        <dbReference type="ARBA" id="ARBA00023043"/>
    </source>
</evidence>
<dbReference type="Gene3D" id="1.25.40.20">
    <property type="entry name" value="Ankyrin repeat-containing domain"/>
    <property type="match status" value="2"/>
</dbReference>
<evidence type="ECO:0000256" key="4">
    <source>
        <dbReference type="SAM" id="Coils"/>
    </source>
</evidence>
<feature type="repeat" description="ANK" evidence="3">
    <location>
        <begin position="219"/>
        <end position="245"/>
    </location>
</feature>
<dbReference type="InterPro" id="IPR036770">
    <property type="entry name" value="Ankyrin_rpt-contain_sf"/>
</dbReference>
<dbReference type="KEGG" id="tva:4758119"/>
<keyword evidence="6" id="KW-1185">Reference proteome</keyword>
<dbReference type="SMART" id="SM00248">
    <property type="entry name" value="ANK"/>
    <property type="match status" value="4"/>
</dbReference>
<dbReference type="InterPro" id="IPR002110">
    <property type="entry name" value="Ankyrin_rpt"/>
</dbReference>
<sequence>MSQSLIQDFEYIAAHIKDYIDDDKLFTTFEIEDIEKIMKFANLTTNDFITLLKQSQSVIKSNKLYIGIRNANVSIQNYEEVVNLLKYSKKYLKLTFLDGVIDFLIQMAKTQSDYAKKIKSLQAELKTIQNQKQKSEKEIEPLKQQRISGMRKFLEQMRSLNDEENILSKISELKSSNDFESIYNFFEELSSQGNQKMISKACEEGLWLKEVLKSKNSNKEKNILHAACEKGNLSLVKSLIESGCDKGSLPYYKNTSLIYASENGQLEVVEYLISAGAYAEAKNNYFSTPLIKASSNGHLEVVKYLISVGVNKEARDIGGETALIKASKNGKFEVVKYLISVGANKNANNNNGETALILAKENVRDYLISIGAK</sequence>
<feature type="repeat" description="ANK" evidence="3">
    <location>
        <begin position="252"/>
        <end position="284"/>
    </location>
</feature>
<dbReference type="Proteomes" id="UP000001542">
    <property type="component" value="Unassembled WGS sequence"/>
</dbReference>
<evidence type="ECO:0000313" key="6">
    <source>
        <dbReference type="Proteomes" id="UP000001542"/>
    </source>
</evidence>
<keyword evidence="4" id="KW-0175">Coiled coil</keyword>
<evidence type="ECO:0000256" key="1">
    <source>
        <dbReference type="ARBA" id="ARBA00022737"/>
    </source>
</evidence>
<dbReference type="RefSeq" id="XP_001313229.1">
    <property type="nucleotide sequence ID" value="XM_001313228.1"/>
</dbReference>
<dbReference type="STRING" id="5722.A2F453"/>
<feature type="repeat" description="ANK" evidence="3">
    <location>
        <begin position="285"/>
        <end position="317"/>
    </location>
</feature>
<dbReference type="InParanoid" id="A2F453"/>
<dbReference type="PROSITE" id="PS50088">
    <property type="entry name" value="ANK_REPEAT"/>
    <property type="match status" value="4"/>
</dbReference>
<dbReference type="EMBL" id="DS113606">
    <property type="protein sequence ID" value="EAY00300.1"/>
    <property type="molecule type" value="Genomic_DNA"/>
</dbReference>
<protein>
    <submittedName>
        <fullName evidence="5">MFLJ00246 protein, putative</fullName>
    </submittedName>
</protein>
<dbReference type="AlphaFoldDB" id="A2F453"/>
<dbReference type="PANTHER" id="PTHR24188">
    <property type="entry name" value="ANKYRIN REPEAT PROTEIN"/>
    <property type="match status" value="1"/>
</dbReference>
<dbReference type="PROSITE" id="PS50297">
    <property type="entry name" value="ANK_REP_REGION"/>
    <property type="match status" value="4"/>
</dbReference>
<dbReference type="Pfam" id="PF12796">
    <property type="entry name" value="Ank_2"/>
    <property type="match status" value="1"/>
</dbReference>
<name>A2F453_TRIV3</name>
<evidence type="ECO:0000256" key="3">
    <source>
        <dbReference type="PROSITE-ProRule" id="PRU00023"/>
    </source>
</evidence>
<dbReference type="VEuPathDB" id="TrichDB:TVAG_179710"/>
<gene>
    <name evidence="5" type="ORF">TVAG_179710</name>
</gene>
<feature type="repeat" description="ANK" evidence="3">
    <location>
        <begin position="318"/>
        <end position="350"/>
    </location>
</feature>
<dbReference type="eggNOG" id="KOG0504">
    <property type="taxonomic scope" value="Eukaryota"/>
</dbReference>
<dbReference type="PANTHER" id="PTHR24188:SF29">
    <property type="entry name" value="GH09064P"/>
    <property type="match status" value="1"/>
</dbReference>
<accession>A2F453</accession>
<dbReference type="SUPFAM" id="SSF48403">
    <property type="entry name" value="Ankyrin repeat"/>
    <property type="match status" value="1"/>
</dbReference>
<reference evidence="5" key="1">
    <citation type="submission" date="2006-10" db="EMBL/GenBank/DDBJ databases">
        <authorList>
            <person name="Amadeo P."/>
            <person name="Zhao Q."/>
            <person name="Wortman J."/>
            <person name="Fraser-Liggett C."/>
            <person name="Carlton J."/>
        </authorList>
    </citation>
    <scope>NUCLEOTIDE SEQUENCE</scope>
    <source>
        <strain evidence="5">G3</strain>
    </source>
</reference>
<dbReference type="VEuPathDB" id="TrichDB:TVAGG3_1002220"/>
<feature type="coiled-coil region" evidence="4">
    <location>
        <begin position="111"/>
        <end position="145"/>
    </location>
</feature>
<reference evidence="5" key="2">
    <citation type="journal article" date="2007" name="Science">
        <title>Draft genome sequence of the sexually transmitted pathogen Trichomonas vaginalis.</title>
        <authorList>
            <person name="Carlton J.M."/>
            <person name="Hirt R.P."/>
            <person name="Silva J.C."/>
            <person name="Delcher A.L."/>
            <person name="Schatz M."/>
            <person name="Zhao Q."/>
            <person name="Wortman J.R."/>
            <person name="Bidwell S.L."/>
            <person name="Alsmark U.C.M."/>
            <person name="Besteiro S."/>
            <person name="Sicheritz-Ponten T."/>
            <person name="Noel C.J."/>
            <person name="Dacks J.B."/>
            <person name="Foster P.G."/>
            <person name="Simillion C."/>
            <person name="Van de Peer Y."/>
            <person name="Miranda-Saavedra D."/>
            <person name="Barton G.J."/>
            <person name="Westrop G.D."/>
            <person name="Mueller S."/>
            <person name="Dessi D."/>
            <person name="Fiori P.L."/>
            <person name="Ren Q."/>
            <person name="Paulsen I."/>
            <person name="Zhang H."/>
            <person name="Bastida-Corcuera F.D."/>
            <person name="Simoes-Barbosa A."/>
            <person name="Brown M.T."/>
            <person name="Hayes R.D."/>
            <person name="Mukherjee M."/>
            <person name="Okumura C.Y."/>
            <person name="Schneider R."/>
            <person name="Smith A.J."/>
            <person name="Vanacova S."/>
            <person name="Villalvazo M."/>
            <person name="Haas B.J."/>
            <person name="Pertea M."/>
            <person name="Feldblyum T.V."/>
            <person name="Utterback T.R."/>
            <person name="Shu C.L."/>
            <person name="Osoegawa K."/>
            <person name="de Jong P.J."/>
            <person name="Hrdy I."/>
            <person name="Horvathova L."/>
            <person name="Zubacova Z."/>
            <person name="Dolezal P."/>
            <person name="Malik S.B."/>
            <person name="Logsdon J.M. Jr."/>
            <person name="Henze K."/>
            <person name="Gupta A."/>
            <person name="Wang C.C."/>
            <person name="Dunne R.L."/>
            <person name="Upcroft J.A."/>
            <person name="Upcroft P."/>
            <person name="White O."/>
            <person name="Salzberg S.L."/>
            <person name="Tang P."/>
            <person name="Chiu C.-H."/>
            <person name="Lee Y.-S."/>
            <person name="Embley T.M."/>
            <person name="Coombs G.H."/>
            <person name="Mottram J.C."/>
            <person name="Tachezy J."/>
            <person name="Fraser-Liggett C.M."/>
            <person name="Johnson P.J."/>
        </authorList>
    </citation>
    <scope>NUCLEOTIDE SEQUENCE [LARGE SCALE GENOMIC DNA]</scope>
    <source>
        <strain evidence="5">G3</strain>
    </source>
</reference>
<evidence type="ECO:0000313" key="5">
    <source>
        <dbReference type="EMBL" id="EAY00300.1"/>
    </source>
</evidence>
<organism evidence="5 6">
    <name type="scientific">Trichomonas vaginalis (strain ATCC PRA-98 / G3)</name>
    <dbReference type="NCBI Taxonomy" id="412133"/>
    <lineage>
        <taxon>Eukaryota</taxon>
        <taxon>Metamonada</taxon>
        <taxon>Parabasalia</taxon>
        <taxon>Trichomonadida</taxon>
        <taxon>Trichomonadidae</taxon>
        <taxon>Trichomonas</taxon>
    </lineage>
</organism>
<keyword evidence="1" id="KW-0677">Repeat</keyword>
<keyword evidence="2 3" id="KW-0040">ANK repeat</keyword>
<dbReference type="Pfam" id="PF00023">
    <property type="entry name" value="Ank"/>
    <property type="match status" value="1"/>
</dbReference>
<proteinExistence type="predicted"/>
<dbReference type="SMR" id="A2F453"/>